<dbReference type="Proteomes" id="UP000190831">
    <property type="component" value="Chromosome C"/>
</dbReference>
<evidence type="ECO:0000313" key="20">
    <source>
        <dbReference type="EMBL" id="SCW00800.1"/>
    </source>
</evidence>
<dbReference type="PANTHER" id="PTHR45628:SF7">
    <property type="entry name" value="VOLTAGE-DEPENDENT CALCIUM CHANNEL TYPE A SUBUNIT ALPHA-1"/>
    <property type="match status" value="1"/>
</dbReference>
<feature type="domain" description="EF-hand" evidence="19">
    <location>
        <begin position="1760"/>
        <end position="1795"/>
    </location>
</feature>
<dbReference type="InterPro" id="IPR002048">
    <property type="entry name" value="EF_hand_dom"/>
</dbReference>
<dbReference type="OMA" id="TLFIAWN"/>
<dbReference type="FunFam" id="1.10.287.70:FF:000093">
    <property type="entry name" value="Calcium channel subunit Cch1"/>
    <property type="match status" value="1"/>
</dbReference>
<evidence type="ECO:0000256" key="11">
    <source>
        <dbReference type="ARBA" id="ARBA00023065"/>
    </source>
</evidence>
<evidence type="ECO:0000256" key="8">
    <source>
        <dbReference type="ARBA" id="ARBA00022837"/>
    </source>
</evidence>
<feature type="transmembrane region" description="Helical" evidence="18">
    <location>
        <begin position="1179"/>
        <end position="1201"/>
    </location>
</feature>
<accession>A0A1G4MAI6</accession>
<feature type="transmembrane region" description="Helical" evidence="18">
    <location>
        <begin position="1422"/>
        <end position="1444"/>
    </location>
</feature>
<dbReference type="Gene3D" id="1.20.120.350">
    <property type="entry name" value="Voltage-gated potassium channels. Chain C"/>
    <property type="match status" value="3"/>
</dbReference>
<evidence type="ECO:0000256" key="3">
    <source>
        <dbReference type="ARBA" id="ARBA00022475"/>
    </source>
</evidence>
<feature type="region of interest" description="Disordered" evidence="17">
    <location>
        <begin position="247"/>
        <end position="275"/>
    </location>
</feature>
<dbReference type="PROSITE" id="PS50222">
    <property type="entry name" value="EF_HAND_2"/>
    <property type="match status" value="1"/>
</dbReference>
<feature type="transmembrane region" description="Helical" evidence="18">
    <location>
        <begin position="1592"/>
        <end position="1609"/>
    </location>
</feature>
<evidence type="ECO:0000256" key="18">
    <source>
        <dbReference type="SAM" id="Phobius"/>
    </source>
</evidence>
<evidence type="ECO:0000256" key="6">
    <source>
        <dbReference type="ARBA" id="ARBA00022673"/>
    </source>
</evidence>
<keyword evidence="8" id="KW-0106">Calcium</keyword>
<dbReference type="FunFam" id="1.10.287.70:FF:000118">
    <property type="entry name" value="Calcium channel subunit Cch1"/>
    <property type="match status" value="1"/>
</dbReference>
<keyword evidence="4" id="KW-0597">Phosphoprotein</keyword>
<evidence type="ECO:0000313" key="21">
    <source>
        <dbReference type="Proteomes" id="UP000190831"/>
    </source>
</evidence>
<gene>
    <name evidence="20" type="ORF">LAFE_0C12266G</name>
</gene>
<feature type="region of interest" description="Disordered" evidence="17">
    <location>
        <begin position="160"/>
        <end position="215"/>
    </location>
</feature>
<evidence type="ECO:0000256" key="5">
    <source>
        <dbReference type="ARBA" id="ARBA00022568"/>
    </source>
</evidence>
<feature type="transmembrane region" description="Helical" evidence="18">
    <location>
        <begin position="465"/>
        <end position="484"/>
    </location>
</feature>
<feature type="transmembrane region" description="Helical" evidence="18">
    <location>
        <begin position="860"/>
        <end position="885"/>
    </location>
</feature>
<feature type="transmembrane region" description="Helical" evidence="18">
    <location>
        <begin position="525"/>
        <end position="544"/>
    </location>
</feature>
<reference evidence="20 21" key="1">
    <citation type="submission" date="2016-03" db="EMBL/GenBank/DDBJ databases">
        <authorList>
            <person name="Devillers H."/>
        </authorList>
    </citation>
    <scope>NUCLEOTIDE SEQUENCE [LARGE SCALE GENOMIC DNA]</scope>
    <source>
        <strain evidence="20">CBS 6772</strain>
    </source>
</reference>
<evidence type="ECO:0000256" key="7">
    <source>
        <dbReference type="ARBA" id="ARBA00022692"/>
    </source>
</evidence>
<feature type="compositionally biased region" description="Basic and acidic residues" evidence="17">
    <location>
        <begin position="172"/>
        <end position="184"/>
    </location>
</feature>
<keyword evidence="10 18" id="KW-1133">Transmembrane helix</keyword>
<dbReference type="GO" id="GO:0005509">
    <property type="term" value="F:calcium ion binding"/>
    <property type="evidence" value="ECO:0007669"/>
    <property type="project" value="InterPro"/>
</dbReference>
<evidence type="ECO:0000256" key="15">
    <source>
        <dbReference type="ARBA" id="ARBA00061395"/>
    </source>
</evidence>
<comment type="similarity">
    <text evidence="15">Belongs to the calcium channel alpha-1 subunit (TC 1.A.1.11) family.</text>
</comment>
<keyword evidence="11" id="KW-0406">Ion transport</keyword>
<feature type="transmembrane region" description="Helical" evidence="18">
    <location>
        <begin position="1630"/>
        <end position="1651"/>
    </location>
</feature>
<name>A0A1G4MAI6_LACFM</name>
<comment type="subcellular location">
    <subcellularLocation>
        <location evidence="1">Cell membrane</location>
        <topology evidence="1">Multi-pass membrane protein</topology>
    </subcellularLocation>
</comment>
<dbReference type="OrthoDB" id="416585at2759"/>
<evidence type="ECO:0000256" key="13">
    <source>
        <dbReference type="ARBA" id="ARBA00023180"/>
    </source>
</evidence>
<proteinExistence type="inferred from homology"/>
<dbReference type="Pfam" id="PF00520">
    <property type="entry name" value="Ion_trans"/>
    <property type="match status" value="4"/>
</dbReference>
<evidence type="ECO:0000256" key="14">
    <source>
        <dbReference type="ARBA" id="ARBA00023303"/>
    </source>
</evidence>
<keyword evidence="6" id="KW-0107">Calcium channel</keyword>
<sequence length="2016" mass="232282">MVSRRNLTHKQLSDDDEDFEKPPHAPFVLKVDPPDDLRDEPPLGGPSQDNTGNESTRKRRKHSSPSGRPNLSVLTQGLESFTDGRQFSASSITSHIKDFMSPRLGSGASSQSDNGDSRSSDRDLSASEDEAPRSAKVISVIDEGDYHDFKDLQEEFRNALGNGDTTWLPSLQKEEENAQDRDSSESIGEISPETSQEPTTVYNGEERPIDHGAGNAETIELMDLKREATKKDDNIMKEEATQAYVKTVQFSESSRDNVDESSNHEDSRTAQAESSDDRVKKSTFVLYGRSLGVFSPANQIRYRIAQIVQTKLFSVVFRILMALFVIILAYKTYNSPSQNESEEADFKNTGVVLIILNVFFTLEVVAKIIAFGFWDDSQMFYAYDKEYKTVLETLGITKFYSFLEAKYGEEFMRRLVPFDIIRDPQNPQKHKKEMKSSLTFTGRLPDVPTDFPPYRAFARSSWHRIDLLSTICFWIALCLSFKNFDEKHGIRIFKALSALRILKITNTETGLSSILRSLKYGLPQLISVGFMLLYFWVFFGILAVQSFQGSLKRRCVWTNPSDPSDTYDFDMQFCGSYLDPNTGNKMNYIFSNGDEGPLAKGFSCPVYSKCISDSNPYSGSVSFDNIINSMELIFVIMSANTFTDIMYYTMDSDSMAACVFFIFSIFFLNIWMINLLIAVLVSSFERANEMFKRKKRTRLDNKSNIRKVIHFIKKKAHSKELPSISKKAINFYEKVEWIFVILIVADMIMQATATSRSSNSHIEKILKFDQAVAITLFIESIFRVILHFPNLWRFLLKPSYVFDLIVSIISLVITSPHVREKLGESYYWLNLFQVARFYRVAITVKVTKNLWKRALGNILMIWNLSGFYFLFLFLVAIILSIYFEGTVPIEEEDENPFAMYSLANSFLSLFIIGSTENWTDILYKLQENAPNTSSQFFGSTLLIIWFFLANFVVLNIFIALIAESLDVNEENKRPLQIRHYLKNVYPKKIKEYTSSTLVTRMKRLLFRRGSKRNSNDHNADSRDFRQFLFRGTAIVSIAKDYEKISEKLNDNDDIEIVSHTWLKSVKRAFLKLKVVQNFTENPFYKKPEILYSETVDSLGSKKFSLRLNEFEEEKLQYLKEHPFYNNSYFIFAPNHMFRRFCQSLVSPSVGKRTDGKRFLENESNDYTRHSNLMSLKRDLFTAFISLTTFLLVIFSCYITPLYRMEHSTETLNWTSYCEITFVTIFSLEFVIKTVADGLIHTPNAYLRNPWNCIDLIVLFSLRVDFISDGKEDKGVSRVFRGLTALRALRCLTISKTARAIFNQVLFDGFGKIIGAAIISLSLLFPFAVWGLGLFRGRLGVCNDSVNLTSCYNEYTNTVFKWDILMPRVYDEPYLYMNSFSSAFRSLYEIVSLEGWVDLLQNSMASTGIGTVPETFATPQNGIFFVLFNFLSMVFILTLFISFIISNHTKRTGSAFYTIEEKSWLEVQKLLSQAKPEATPDIIHMGRVRLFLYRVAVEKKSFLYAIFLQLILCLHIFTLLLTNYNGESTMRTYQNVFFMFSSSVFTLHECFYLYALGFRLWSSRKWNIFRFFVVTMSASLRLTNFFFKMSIAGFTNVVDFFQLTVFLFVIPQNDTLSELISTAMASLPSMLSLIYTWGILFLVYSIAMNQIFGLTRLGPNTSDNINFRTVTKSMIVLFRCSFGEGWNYIMNDLTVSSPFCYVDEESGHSDCGSKAYAYVLLMSWNLLSMYIFLNMFISLILENFSYLYHGGSGSKSVASREEIRKFKNSWKKFDPDGVGQIDIAFLPKLMHSFDGPLSFKIWEGRLSVKNLVNKYFEVNPLDPYDVKVDLAGLNDELMSIDKRKIIEKKQQYRRFIQEVTHNNAYHSGIRFSSIIQQIPLYTSYNPRECLGIDDYVRRLYTMGKVDKFLENQRNVDVLQMVVTRWKFLSQRRSMPTERSINPFGDEFGVSSRSETFQVSKIIPREFEIPHTPTFDYGENHFRWSPHVPLQSEGGVERRALLSYPPYDSDSSSAQLSS</sequence>
<feature type="region of interest" description="Disordered" evidence="17">
    <location>
        <begin position="1"/>
        <end position="79"/>
    </location>
</feature>
<feature type="compositionally biased region" description="Polar residues" evidence="17">
    <location>
        <begin position="192"/>
        <end position="202"/>
    </location>
</feature>
<feature type="transmembrane region" description="Helical" evidence="18">
    <location>
        <begin position="632"/>
        <end position="648"/>
    </location>
</feature>
<dbReference type="Gene3D" id="1.10.287.70">
    <property type="match status" value="4"/>
</dbReference>
<evidence type="ECO:0000259" key="19">
    <source>
        <dbReference type="PROSITE" id="PS50222"/>
    </source>
</evidence>
<keyword evidence="14" id="KW-0407">Ion channel</keyword>
<evidence type="ECO:0000256" key="2">
    <source>
        <dbReference type="ARBA" id="ARBA00022448"/>
    </source>
</evidence>
<dbReference type="STRING" id="4955.A0A1G4MAI6"/>
<dbReference type="InterPro" id="IPR050599">
    <property type="entry name" value="VDCC_alpha-1_subunit"/>
</dbReference>
<evidence type="ECO:0000256" key="9">
    <source>
        <dbReference type="ARBA" id="ARBA00022882"/>
    </source>
</evidence>
<evidence type="ECO:0000256" key="12">
    <source>
        <dbReference type="ARBA" id="ARBA00023136"/>
    </source>
</evidence>
<dbReference type="GO" id="GO:0008331">
    <property type="term" value="F:high voltage-gated calcium channel activity"/>
    <property type="evidence" value="ECO:0007669"/>
    <property type="project" value="TreeGrafter"/>
</dbReference>
<evidence type="ECO:0000256" key="1">
    <source>
        <dbReference type="ARBA" id="ARBA00004651"/>
    </source>
</evidence>
<evidence type="ECO:0000256" key="4">
    <source>
        <dbReference type="ARBA" id="ARBA00022553"/>
    </source>
</evidence>
<evidence type="ECO:0000256" key="10">
    <source>
        <dbReference type="ARBA" id="ARBA00022989"/>
    </source>
</evidence>
<keyword evidence="9" id="KW-0851">Voltage-gated channel</keyword>
<feature type="region of interest" description="Disordered" evidence="17">
    <location>
        <begin position="98"/>
        <end position="139"/>
    </location>
</feature>
<keyword evidence="21" id="KW-1185">Reference proteome</keyword>
<feature type="transmembrane region" description="Helical" evidence="18">
    <location>
        <begin position="1714"/>
        <end position="1740"/>
    </location>
</feature>
<keyword evidence="2" id="KW-0813">Transport</keyword>
<keyword evidence="13" id="KW-0325">Glycoprotein</keyword>
<keyword evidence="12 18" id="KW-0472">Membrane</keyword>
<dbReference type="GO" id="GO:0098703">
    <property type="term" value="P:calcium ion import across plasma membrane"/>
    <property type="evidence" value="ECO:0007669"/>
    <property type="project" value="TreeGrafter"/>
</dbReference>
<feature type="transmembrane region" description="Helical" evidence="18">
    <location>
        <begin position="1535"/>
        <end position="1555"/>
    </location>
</feature>
<protein>
    <recommendedName>
        <fullName evidence="16">Calcium-channel protein CCH1</fullName>
    </recommendedName>
</protein>
<organism evidence="20 21">
    <name type="scientific">Lachancea fermentati</name>
    <name type="common">Zygosaccharomyces fermentati</name>
    <dbReference type="NCBI Taxonomy" id="4955"/>
    <lineage>
        <taxon>Eukaryota</taxon>
        <taxon>Fungi</taxon>
        <taxon>Dikarya</taxon>
        <taxon>Ascomycota</taxon>
        <taxon>Saccharomycotina</taxon>
        <taxon>Saccharomycetes</taxon>
        <taxon>Saccharomycetales</taxon>
        <taxon>Saccharomycetaceae</taxon>
        <taxon>Lachancea</taxon>
    </lineage>
</organism>
<feature type="transmembrane region" description="Helical" evidence="18">
    <location>
        <begin position="312"/>
        <end position="330"/>
    </location>
</feature>
<dbReference type="InterPro" id="IPR027359">
    <property type="entry name" value="Volt_channel_dom_sf"/>
</dbReference>
<dbReference type="GO" id="GO:0005891">
    <property type="term" value="C:voltage-gated calcium channel complex"/>
    <property type="evidence" value="ECO:0007669"/>
    <property type="project" value="TreeGrafter"/>
</dbReference>
<keyword evidence="5" id="KW-0109">Calcium transport</keyword>
<dbReference type="EMBL" id="LT598485">
    <property type="protein sequence ID" value="SCW00800.1"/>
    <property type="molecule type" value="Genomic_DNA"/>
</dbReference>
<dbReference type="InterPro" id="IPR005821">
    <property type="entry name" value="Ion_trans_dom"/>
</dbReference>
<dbReference type="PANTHER" id="PTHR45628">
    <property type="entry name" value="VOLTAGE-DEPENDENT CALCIUM CHANNEL TYPE A SUBUNIT ALPHA-1"/>
    <property type="match status" value="1"/>
</dbReference>
<feature type="compositionally biased region" description="Basic and acidic residues" evidence="17">
    <location>
        <begin position="253"/>
        <end position="268"/>
    </location>
</feature>
<feature type="transmembrane region" description="Helical" evidence="18">
    <location>
        <begin position="654"/>
        <end position="684"/>
    </location>
</feature>
<feature type="transmembrane region" description="Helical" evidence="18">
    <location>
        <begin position="350"/>
        <end position="374"/>
    </location>
</feature>
<feature type="transmembrane region" description="Helical" evidence="18">
    <location>
        <begin position="935"/>
        <end position="962"/>
    </location>
</feature>
<evidence type="ECO:0000256" key="16">
    <source>
        <dbReference type="ARBA" id="ARBA00067459"/>
    </source>
</evidence>
<evidence type="ECO:0000256" key="17">
    <source>
        <dbReference type="SAM" id="MobiDB-lite"/>
    </source>
</evidence>
<keyword evidence="7 18" id="KW-0812">Transmembrane</keyword>
<keyword evidence="3" id="KW-1003">Cell membrane</keyword>
<feature type="transmembrane region" description="Helical" evidence="18">
    <location>
        <begin position="1501"/>
        <end position="1523"/>
    </location>
</feature>
<feature type="transmembrane region" description="Helical" evidence="18">
    <location>
        <begin position="1312"/>
        <end position="1334"/>
    </location>
</feature>
<feature type="compositionally biased region" description="Polar residues" evidence="17">
    <location>
        <begin position="64"/>
        <end position="79"/>
    </location>
</feature>
<feature type="compositionally biased region" description="Basic and acidic residues" evidence="17">
    <location>
        <begin position="115"/>
        <end position="133"/>
    </location>
</feature>
<feature type="compositionally biased region" description="Basic and acidic residues" evidence="17">
    <location>
        <begin position="32"/>
        <end position="41"/>
    </location>
</feature>
<dbReference type="SUPFAM" id="SSF81324">
    <property type="entry name" value="Voltage-gated potassium channels"/>
    <property type="match status" value="4"/>
</dbReference>
<feature type="transmembrane region" description="Helical" evidence="18">
    <location>
        <begin position="1567"/>
        <end position="1586"/>
    </location>
</feature>